<keyword evidence="1" id="KW-1133">Transmembrane helix</keyword>
<name>A0A1R3X348_9RHOB</name>
<proteinExistence type="predicted"/>
<dbReference type="STRING" id="515897.SAMN05421849_2245"/>
<dbReference type="OrthoDB" id="7688532at2"/>
<keyword evidence="3" id="KW-1185">Reference proteome</keyword>
<gene>
    <name evidence="2" type="ORF">SAMN05421849_2245</name>
</gene>
<protein>
    <submittedName>
        <fullName evidence="2">Heavy-metal resistance</fullName>
    </submittedName>
</protein>
<feature type="transmembrane region" description="Helical" evidence="1">
    <location>
        <begin position="24"/>
        <end position="48"/>
    </location>
</feature>
<accession>A0A1R3X348</accession>
<dbReference type="Pfam" id="PF13801">
    <property type="entry name" value="Metal_resist"/>
    <property type="match status" value="1"/>
</dbReference>
<evidence type="ECO:0000313" key="2">
    <source>
        <dbReference type="EMBL" id="SIT85078.1"/>
    </source>
</evidence>
<dbReference type="EMBL" id="FTPS01000001">
    <property type="protein sequence ID" value="SIT85078.1"/>
    <property type="molecule type" value="Genomic_DNA"/>
</dbReference>
<evidence type="ECO:0000313" key="3">
    <source>
        <dbReference type="Proteomes" id="UP000192455"/>
    </source>
</evidence>
<keyword evidence="1" id="KW-0812">Transmembrane</keyword>
<dbReference type="RefSeq" id="WP_083946191.1">
    <property type="nucleotide sequence ID" value="NZ_FTPS01000001.1"/>
</dbReference>
<sequence length="180" mass="20165">MTPPESPSQPRPEPRPERRRAPRWMRVMLGVSLALNLAVVGLFAGMMLRHDRPGRMEAMHRPPVGVALYRALSKDERQTLRESLRRKAAGQRSADAASGDTGAASVVAALRARPFDRDRLAAALADESSRRQRWQDLMQAAWLEQVTAMDDAARAEFADRVERLTGHGHRPDRSRTAPRD</sequence>
<evidence type="ECO:0000256" key="1">
    <source>
        <dbReference type="SAM" id="Phobius"/>
    </source>
</evidence>
<dbReference type="Proteomes" id="UP000192455">
    <property type="component" value="Unassembled WGS sequence"/>
</dbReference>
<organism evidence="2 3">
    <name type="scientific">Pontibaca methylaminivorans</name>
    <dbReference type="NCBI Taxonomy" id="515897"/>
    <lineage>
        <taxon>Bacteria</taxon>
        <taxon>Pseudomonadati</taxon>
        <taxon>Pseudomonadota</taxon>
        <taxon>Alphaproteobacteria</taxon>
        <taxon>Rhodobacterales</taxon>
        <taxon>Roseobacteraceae</taxon>
        <taxon>Pontibaca</taxon>
    </lineage>
</organism>
<dbReference type="AlphaFoldDB" id="A0A1R3X348"/>
<dbReference type="InterPro" id="IPR025961">
    <property type="entry name" value="Metal_resist"/>
</dbReference>
<keyword evidence="1" id="KW-0472">Membrane</keyword>
<reference evidence="2 3" key="1">
    <citation type="submission" date="2017-01" db="EMBL/GenBank/DDBJ databases">
        <authorList>
            <person name="Mah S.A."/>
            <person name="Swanson W.J."/>
            <person name="Moy G.W."/>
            <person name="Vacquier V.D."/>
        </authorList>
    </citation>
    <scope>NUCLEOTIDE SEQUENCE [LARGE SCALE GENOMIC DNA]</scope>
    <source>
        <strain evidence="2 3">DSM 21219</strain>
    </source>
</reference>